<dbReference type="Gene3D" id="1.10.287.950">
    <property type="entry name" value="Methyl-accepting chemotaxis protein"/>
    <property type="match status" value="1"/>
</dbReference>
<evidence type="ECO:0000259" key="6">
    <source>
        <dbReference type="PROSITE" id="PS50885"/>
    </source>
</evidence>
<evidence type="ECO:0000256" key="1">
    <source>
        <dbReference type="ARBA" id="ARBA00023224"/>
    </source>
</evidence>
<evidence type="ECO:0000256" key="4">
    <source>
        <dbReference type="SAM" id="Coils"/>
    </source>
</evidence>
<dbReference type="InterPro" id="IPR004089">
    <property type="entry name" value="MCPsignal_dom"/>
</dbReference>
<dbReference type="PANTHER" id="PTHR32089">
    <property type="entry name" value="METHYL-ACCEPTING CHEMOTAXIS PROTEIN MCPB"/>
    <property type="match status" value="1"/>
</dbReference>
<keyword evidence="8" id="KW-1185">Reference proteome</keyword>
<dbReference type="GO" id="GO:0007165">
    <property type="term" value="P:signal transduction"/>
    <property type="evidence" value="ECO:0007669"/>
    <property type="project" value="UniProtKB-KW"/>
</dbReference>
<dbReference type="PROSITE" id="PS50885">
    <property type="entry name" value="HAMP"/>
    <property type="match status" value="1"/>
</dbReference>
<protein>
    <submittedName>
        <fullName evidence="7">Methyl-accepting chemotaxis sensory transducer</fullName>
    </submittedName>
</protein>
<reference evidence="7 8" key="1">
    <citation type="submission" date="2011-04" db="EMBL/GenBank/DDBJ databases">
        <title>The complete genome of Selenomonas sputigena DSM 20758.</title>
        <authorList>
            <consortium name="US DOE Joint Genome Institute (JGI-PGF)"/>
            <person name="Lucas S."/>
            <person name="Copeland A."/>
            <person name="Lapidus A."/>
            <person name="Bruce D."/>
            <person name="Goodwin L."/>
            <person name="Pitluck S."/>
            <person name="Peters L."/>
            <person name="Kyrpides N."/>
            <person name="Mavromatis K."/>
            <person name="Ivanova N."/>
            <person name="Ovchinnikova G."/>
            <person name="Teshima H."/>
            <person name="Detter J.C."/>
            <person name="Tapia R."/>
            <person name="Han C."/>
            <person name="Land M."/>
            <person name="Hauser L."/>
            <person name="Markowitz V."/>
            <person name="Cheng J.-F."/>
            <person name="Hugenholtz P."/>
            <person name="Woyke T."/>
            <person name="Wu D."/>
            <person name="Gronow S."/>
            <person name="Wellnitz S."/>
            <person name="Schneider S."/>
            <person name="Klenk H.-P."/>
            <person name="Eisen J.A."/>
        </authorList>
    </citation>
    <scope>NUCLEOTIDE SEQUENCE [LARGE SCALE GENOMIC DNA]</scope>
    <source>
        <strain evidence="8">ATCC 35185 / DSM 20758 / VPI D19B-28</strain>
    </source>
</reference>
<dbReference type="InterPro" id="IPR025991">
    <property type="entry name" value="Chemoreceptor_zinc-bind_dom"/>
</dbReference>
<dbReference type="Pfam" id="PF00015">
    <property type="entry name" value="MCPsignal"/>
    <property type="match status" value="1"/>
</dbReference>
<evidence type="ECO:0000313" key="8">
    <source>
        <dbReference type="Proteomes" id="UP000011124"/>
    </source>
</evidence>
<feature type="domain" description="HAMP" evidence="6">
    <location>
        <begin position="64"/>
        <end position="110"/>
    </location>
</feature>
<comment type="similarity">
    <text evidence="2">Belongs to the methyl-accepting chemotaxis (MCP) protein family.</text>
</comment>
<organism evidence="7 8">
    <name type="scientific">Selenomonas sputigena (strain ATCC 35185 / DSM 20758 / CCUG 44933 / VPI D19B-28)</name>
    <dbReference type="NCBI Taxonomy" id="546271"/>
    <lineage>
        <taxon>Bacteria</taxon>
        <taxon>Bacillati</taxon>
        <taxon>Bacillota</taxon>
        <taxon>Negativicutes</taxon>
        <taxon>Selenomonadales</taxon>
        <taxon>Selenomonadaceae</taxon>
        <taxon>Selenomonas</taxon>
    </lineage>
</organism>
<dbReference type="AlphaFoldDB" id="F4EXR6"/>
<proteinExistence type="inferred from homology"/>
<name>F4EXR6_SELS3</name>
<dbReference type="PROSITE" id="PS50111">
    <property type="entry name" value="CHEMOTAXIS_TRANSDUC_2"/>
    <property type="match status" value="1"/>
</dbReference>
<evidence type="ECO:0000259" key="5">
    <source>
        <dbReference type="PROSITE" id="PS50111"/>
    </source>
</evidence>
<dbReference type="Proteomes" id="UP000011124">
    <property type="component" value="Chromosome"/>
</dbReference>
<feature type="domain" description="Methyl-accepting transducer" evidence="5">
    <location>
        <begin position="141"/>
        <end position="351"/>
    </location>
</feature>
<keyword evidence="4" id="KW-0175">Coiled coil</keyword>
<evidence type="ECO:0000256" key="3">
    <source>
        <dbReference type="PROSITE-ProRule" id="PRU00284"/>
    </source>
</evidence>
<evidence type="ECO:0000256" key="2">
    <source>
        <dbReference type="ARBA" id="ARBA00029447"/>
    </source>
</evidence>
<dbReference type="Pfam" id="PF13682">
    <property type="entry name" value="CZB"/>
    <property type="match status" value="1"/>
</dbReference>
<sequence length="503" mass="55071">MWHESLLMERWQFQCDGLHPSALPEGTHPRKSEEKGWCIMGFFQKEKAAAMPAAAQSQGAADDIRRLEQYLKTLASGKLETPPPQVRDASLQPLAAALQAFAAQQEQQAHDITLMLNDSLASQIHASIMLNKLFFNLTDIASGVQEVMSVIRTLAESINDIASMSTNIAEQTNSGQTTMNAAGATIMEMSAGNKVVGESIGLMVQRMETLTSSTANIHTLVATVNGISEQTNLLALNASIEAARAGEHGRGFAVVAEEVRKLAVQSKESVEEIRAQLTSIQNEVKNLGGQFDSMDETFTKNSENIEATEQQAGAIRDTFTDISTAMEKLAPFAEQQSASFEEMTASLSQAVDNMHTAKNESKECNTGLFHVLMESSAVRTNFLKNGLSLTSNELLDLARTDHLIWFARINQMLLGNLQLNSADVINHETCRLGHWYSGEGRTKYGGTPVFENLDAAHARFHQLCAEAIDAYNNHNEYKVRSLLPEIESVSEEVLGALDHLKTT</sequence>
<feature type="coiled-coil region" evidence="4">
    <location>
        <begin position="263"/>
        <end position="290"/>
    </location>
</feature>
<dbReference type="EMBL" id="CP002637">
    <property type="protein sequence ID" value="AEB99123.1"/>
    <property type="molecule type" value="Genomic_DNA"/>
</dbReference>
<dbReference type="PANTHER" id="PTHR32089:SF112">
    <property type="entry name" value="LYSOZYME-LIKE PROTEIN-RELATED"/>
    <property type="match status" value="1"/>
</dbReference>
<evidence type="ECO:0000313" key="7">
    <source>
        <dbReference type="EMBL" id="AEB99123.1"/>
    </source>
</evidence>
<dbReference type="Gene3D" id="1.20.120.30">
    <property type="entry name" value="Aspartate receptor, ligand-binding domain"/>
    <property type="match status" value="1"/>
</dbReference>
<dbReference type="InterPro" id="IPR003660">
    <property type="entry name" value="HAMP_dom"/>
</dbReference>
<dbReference type="CDD" id="cd11386">
    <property type="entry name" value="MCP_signal"/>
    <property type="match status" value="1"/>
</dbReference>
<dbReference type="SMART" id="SM00283">
    <property type="entry name" value="MA"/>
    <property type="match status" value="1"/>
</dbReference>
<dbReference type="GO" id="GO:0016020">
    <property type="term" value="C:membrane"/>
    <property type="evidence" value="ECO:0007669"/>
    <property type="project" value="InterPro"/>
</dbReference>
<dbReference type="SUPFAM" id="SSF58104">
    <property type="entry name" value="Methyl-accepting chemotaxis protein (MCP) signaling domain"/>
    <property type="match status" value="1"/>
</dbReference>
<dbReference type="HOGENOM" id="CLU_000445_21_1_9"/>
<keyword evidence="1 3" id="KW-0807">Transducer</keyword>
<gene>
    <name evidence="7" type="ordered locus">Selsp_0144</name>
</gene>
<dbReference type="KEGG" id="ssg:Selsp_0144"/>
<accession>F4EXR6</accession>